<dbReference type="PATRIC" id="fig|86662.25.peg.3156"/>
<dbReference type="EMBL" id="LXLT01000040">
    <property type="protein sequence ID" value="OFD77736.1"/>
    <property type="molecule type" value="Genomic_DNA"/>
</dbReference>
<proteinExistence type="predicted"/>
<accession>A0A1C4F4E7</accession>
<evidence type="ECO:0000313" key="2">
    <source>
        <dbReference type="EMBL" id="OFD69953.1"/>
    </source>
</evidence>
<feature type="transmembrane region" description="Helical" evidence="1">
    <location>
        <begin position="21"/>
        <end position="43"/>
    </location>
</feature>
<dbReference type="AlphaFoldDB" id="A0A1C4F4E7"/>
<name>A0A1C4F4E7_BACMY</name>
<sequence>MERVQAIIDSNLKFKSWVKQVLAIGGMLGFCYLVLYVLCFLFAM</sequence>
<dbReference type="RefSeq" id="WP_255266617.1">
    <property type="nucleotide sequence ID" value="NZ_CP036028.1"/>
</dbReference>
<evidence type="ECO:0000313" key="4">
    <source>
        <dbReference type="Proteomes" id="UP000175706"/>
    </source>
</evidence>
<keyword evidence="1" id="KW-0472">Membrane</keyword>
<organism evidence="3 4">
    <name type="scientific">Bacillus mycoides</name>
    <dbReference type="NCBI Taxonomy" id="1405"/>
    <lineage>
        <taxon>Bacteria</taxon>
        <taxon>Bacillati</taxon>
        <taxon>Bacillota</taxon>
        <taxon>Bacilli</taxon>
        <taxon>Bacillales</taxon>
        <taxon>Bacillaceae</taxon>
        <taxon>Bacillus</taxon>
        <taxon>Bacillus cereus group</taxon>
    </lineage>
</organism>
<dbReference type="EMBL" id="LXLT01000117">
    <property type="protein sequence ID" value="OFD69953.1"/>
    <property type="molecule type" value="Genomic_DNA"/>
</dbReference>
<gene>
    <name evidence="3" type="ORF">BWGOE8_30960</name>
    <name evidence="2" type="ORF">BWGOE8_58760</name>
</gene>
<keyword evidence="1" id="KW-0812">Transmembrane</keyword>
<dbReference type="Proteomes" id="UP000175706">
    <property type="component" value="Unassembled WGS sequence"/>
</dbReference>
<evidence type="ECO:0000313" key="3">
    <source>
        <dbReference type="EMBL" id="OFD77736.1"/>
    </source>
</evidence>
<evidence type="ECO:0000256" key="1">
    <source>
        <dbReference type="SAM" id="Phobius"/>
    </source>
</evidence>
<protein>
    <submittedName>
        <fullName evidence="3">Uncharacterized protein</fullName>
    </submittedName>
</protein>
<reference evidence="3 4" key="1">
    <citation type="submission" date="2016-05" db="EMBL/GenBank/DDBJ databases">
        <title>Bacillus thuringiensis and Bacillus weihenstephanensis as novel biocontrol agents of wilt causing Verticillium species.</title>
        <authorList>
            <person name="Hollensteiner J."/>
            <person name="Wemheuer F."/>
            <person name="Harting R."/>
            <person name="Kolarzyk A."/>
            <person name="Diaz-Valerio S."/>
            <person name="Poehlein A."/>
            <person name="Brzuszkiewicz E."/>
            <person name="Nesemann K."/>
            <person name="Braus-Stromeyer S."/>
            <person name="Braus G."/>
            <person name="Daniel R."/>
            <person name="Liesegang H."/>
        </authorList>
    </citation>
    <scope>NUCLEOTIDE SEQUENCE [LARGE SCALE GENOMIC DNA]</scope>
    <source>
        <strain evidence="3 4">GOE8</strain>
    </source>
</reference>
<keyword evidence="1" id="KW-1133">Transmembrane helix</keyword>
<comment type="caution">
    <text evidence="3">The sequence shown here is derived from an EMBL/GenBank/DDBJ whole genome shotgun (WGS) entry which is preliminary data.</text>
</comment>